<feature type="non-terminal residue" evidence="1">
    <location>
        <position position="1"/>
    </location>
</feature>
<sequence>LNHLDPDSGTSTELFEKLESEGFFILASSNELAIEEILPVYYTRQQVEQTFDIGKNYTGLLPVVRGYIKAPILGVKLINTWLFQLNALGAFSLTNLVFSSIT</sequence>
<gene>
    <name evidence="1" type="ORF">BO222_11535</name>
</gene>
<protein>
    <recommendedName>
        <fullName evidence="3">Transposase DDE domain-containing protein</fullName>
    </recommendedName>
</protein>
<dbReference type="GeneID" id="82204101"/>
<keyword evidence="2" id="KW-1185">Reference proteome</keyword>
<evidence type="ECO:0008006" key="3">
    <source>
        <dbReference type="Google" id="ProtNLM"/>
    </source>
</evidence>
<comment type="caution">
    <text evidence="1">The sequence shown here is derived from an EMBL/GenBank/DDBJ whole genome shotgun (WGS) entry which is preliminary data.</text>
</comment>
<dbReference type="Proteomes" id="UP000186341">
    <property type="component" value="Unassembled WGS sequence"/>
</dbReference>
<reference evidence="1 2" key="1">
    <citation type="submission" date="2016-11" db="EMBL/GenBank/DDBJ databases">
        <title>Description of two novel members of the family Erysipelotrichaceae: Ileibacterium lipovorans gen. nov., sp. nov. and Dubosiella newyorkensis, gen. nov., sp. nov.</title>
        <authorList>
            <person name="Cox L.M."/>
            <person name="Sohn J."/>
            <person name="Tyrrell K.L."/>
            <person name="Citron D.M."/>
            <person name="Lawson P.A."/>
            <person name="Patel N.B."/>
            <person name="Iizumi T."/>
            <person name="Perez-Perez G.I."/>
            <person name="Goldstein E.J."/>
            <person name="Blaser M.J."/>
        </authorList>
    </citation>
    <scope>NUCLEOTIDE SEQUENCE [LARGE SCALE GENOMIC DNA]</scope>
    <source>
        <strain evidence="1 2">NYU-BL-A3</strain>
    </source>
</reference>
<evidence type="ECO:0000313" key="2">
    <source>
        <dbReference type="Proteomes" id="UP000186341"/>
    </source>
</evidence>
<dbReference type="RefSeq" id="WP_198932083.1">
    <property type="nucleotide sequence ID" value="NZ_MPJW01000250.1"/>
</dbReference>
<evidence type="ECO:0000313" key="1">
    <source>
        <dbReference type="EMBL" id="OLU36877.1"/>
    </source>
</evidence>
<organism evidence="1 2">
    <name type="scientific">Ileibacterium valens</name>
    <dbReference type="NCBI Taxonomy" id="1862668"/>
    <lineage>
        <taxon>Bacteria</taxon>
        <taxon>Bacillati</taxon>
        <taxon>Bacillota</taxon>
        <taxon>Erysipelotrichia</taxon>
        <taxon>Erysipelotrichales</taxon>
        <taxon>Erysipelotrichaceae</taxon>
        <taxon>Ileibacterium</taxon>
    </lineage>
</organism>
<accession>A0A1U7ND67</accession>
<proteinExistence type="predicted"/>
<dbReference type="AlphaFoldDB" id="A0A1U7ND67"/>
<name>A0A1U7ND67_9FIRM</name>
<dbReference type="EMBL" id="MPJW01000250">
    <property type="protein sequence ID" value="OLU36877.1"/>
    <property type="molecule type" value="Genomic_DNA"/>
</dbReference>